<dbReference type="HOGENOM" id="CLU_1814939_0_0_5"/>
<proteinExistence type="predicted"/>
<sequence length="142" mass="13739">MTSLAPDVQTRLRAAFDARLGAAAATAGLPVRWPNTRGGPPPAAGAWLVPSPGPMEAAIAGTGGHAALTGRQTVEAVAPPGTGMAALDAAADVVLAAFPPGAALEAGGGVVAGLTGLSRAALALDADGARLTLAVFWRIDGA</sequence>
<organism evidence="1 2">
    <name type="scientific">Tistrella mobilis (strain KA081020-065)</name>
    <dbReference type="NCBI Taxonomy" id="1110502"/>
    <lineage>
        <taxon>Bacteria</taxon>
        <taxon>Pseudomonadati</taxon>
        <taxon>Pseudomonadota</taxon>
        <taxon>Alphaproteobacteria</taxon>
        <taxon>Geminicoccales</taxon>
        <taxon>Geminicoccaceae</taxon>
        <taxon>Tistrella</taxon>
    </lineage>
</organism>
<reference evidence="1 2" key="1">
    <citation type="journal article" date="2012" name="J. Am. Chem. Soc.">
        <title>Bacterial biosynthesis and maturation of the didemnin anti-cancer agents.</title>
        <authorList>
            <person name="Xu Y."/>
            <person name="Kersten R.D."/>
            <person name="Nam S.J."/>
            <person name="Lu L."/>
            <person name="Al-Suwailem A.M."/>
            <person name="Zheng H."/>
            <person name="Fenical W."/>
            <person name="Dorrestein P.C."/>
            <person name="Moore B.S."/>
            <person name="Qian P.Y."/>
        </authorList>
    </citation>
    <scope>NUCLEOTIDE SEQUENCE [LARGE SCALE GENOMIC DNA]</scope>
    <source>
        <strain evidence="1 2">KA081020-065</strain>
    </source>
</reference>
<dbReference type="AlphaFoldDB" id="I3TN20"/>
<name>I3TN20_TISMK</name>
<dbReference type="Pfam" id="PF13554">
    <property type="entry name" value="Phage_tail_terminator_5"/>
    <property type="match status" value="1"/>
</dbReference>
<keyword evidence="2" id="KW-1185">Reference proteome</keyword>
<evidence type="ECO:0000313" key="1">
    <source>
        <dbReference type="EMBL" id="AFK54158.1"/>
    </source>
</evidence>
<evidence type="ECO:0008006" key="3">
    <source>
        <dbReference type="Google" id="ProtNLM"/>
    </source>
</evidence>
<dbReference type="RefSeq" id="WP_014745835.1">
    <property type="nucleotide sequence ID" value="NC_017956.1"/>
</dbReference>
<dbReference type="STRING" id="1110502.TMO_2320"/>
<dbReference type="Gene3D" id="3.30.2000.20">
    <property type="match status" value="1"/>
</dbReference>
<dbReference type="KEGG" id="tmo:TMO_2320"/>
<gene>
    <name evidence="1" type="ordered locus">TMO_2320</name>
</gene>
<protein>
    <recommendedName>
        <fullName evidence="3">DUF3168 domain-containing protein</fullName>
    </recommendedName>
</protein>
<accession>I3TN20</accession>
<dbReference type="EMBL" id="CP003236">
    <property type="protein sequence ID" value="AFK54158.1"/>
    <property type="molecule type" value="Genomic_DNA"/>
</dbReference>
<dbReference type="InterPro" id="IPR025395">
    <property type="entry name" value="Phage_tail_terminator-like"/>
</dbReference>
<dbReference type="Proteomes" id="UP000005258">
    <property type="component" value="Chromosome"/>
</dbReference>
<evidence type="ECO:0000313" key="2">
    <source>
        <dbReference type="Proteomes" id="UP000005258"/>
    </source>
</evidence>